<feature type="domain" description="HTH gntR-type" evidence="4">
    <location>
        <begin position="14"/>
        <end position="82"/>
    </location>
</feature>
<dbReference type="InterPro" id="IPR000524">
    <property type="entry name" value="Tscrpt_reg_HTH_GntR"/>
</dbReference>
<dbReference type="RefSeq" id="WP_130434914.1">
    <property type="nucleotide sequence ID" value="NZ_SGXF01000002.1"/>
</dbReference>
<evidence type="ECO:0000256" key="1">
    <source>
        <dbReference type="ARBA" id="ARBA00023015"/>
    </source>
</evidence>
<gene>
    <name evidence="5" type="ORF">EV209_1669</name>
</gene>
<dbReference type="SUPFAM" id="SSF48008">
    <property type="entry name" value="GntR ligand-binding domain-like"/>
    <property type="match status" value="1"/>
</dbReference>
<dbReference type="SMART" id="SM00345">
    <property type="entry name" value="HTH_GNTR"/>
    <property type="match status" value="1"/>
</dbReference>
<keyword evidence="1" id="KW-0805">Transcription regulation</keyword>
<dbReference type="OrthoDB" id="1972820at2"/>
<dbReference type="SUPFAM" id="SSF46785">
    <property type="entry name" value="Winged helix' DNA-binding domain"/>
    <property type="match status" value="1"/>
</dbReference>
<name>A0A4Q7PL09_9FIRM</name>
<sequence>MSETNILNRSLQNHSVVQKIVDQITEAILRGELRPGDRLPTEAELCSSMGVGRNSVREAIKILEAYGVAEIRRADGTYICSTYSRKMLDPMLYGMLLMQSSGTEIIQLRQVMDAGILHLLISTITGDGLKMLEHACRNLEAAMASGLRERIMEADISFHLAIARLAGNDLLLTVYSYVDRITTPSRLSAMNKILDAGRIQDFLSLHQQLIEILRYGRAEQIETALSDHYMFWKQL</sequence>
<protein>
    <submittedName>
        <fullName evidence="5">DNA-binding FadR family transcriptional regulator</fullName>
    </submittedName>
</protein>
<keyword evidence="6" id="KW-1185">Reference proteome</keyword>
<dbReference type="PANTHER" id="PTHR43537:SF5">
    <property type="entry name" value="UXU OPERON TRANSCRIPTIONAL REGULATOR"/>
    <property type="match status" value="1"/>
</dbReference>
<dbReference type="InterPro" id="IPR008920">
    <property type="entry name" value="TF_FadR/GntR_C"/>
</dbReference>
<accession>A0A4Q7PL09</accession>
<dbReference type="InterPro" id="IPR011711">
    <property type="entry name" value="GntR_C"/>
</dbReference>
<dbReference type="EMBL" id="SGXF01000002">
    <property type="protein sequence ID" value="RZT01225.1"/>
    <property type="molecule type" value="Genomic_DNA"/>
</dbReference>
<dbReference type="Gene3D" id="1.20.120.530">
    <property type="entry name" value="GntR ligand-binding domain-like"/>
    <property type="match status" value="1"/>
</dbReference>
<evidence type="ECO:0000259" key="4">
    <source>
        <dbReference type="PROSITE" id="PS50949"/>
    </source>
</evidence>
<dbReference type="GO" id="GO:0003700">
    <property type="term" value="F:DNA-binding transcription factor activity"/>
    <property type="evidence" value="ECO:0007669"/>
    <property type="project" value="InterPro"/>
</dbReference>
<dbReference type="InterPro" id="IPR036390">
    <property type="entry name" value="WH_DNA-bd_sf"/>
</dbReference>
<dbReference type="PROSITE" id="PS50949">
    <property type="entry name" value="HTH_GNTR"/>
    <property type="match status" value="1"/>
</dbReference>
<keyword evidence="3" id="KW-0804">Transcription</keyword>
<dbReference type="PANTHER" id="PTHR43537">
    <property type="entry name" value="TRANSCRIPTIONAL REGULATOR, GNTR FAMILY"/>
    <property type="match status" value="1"/>
</dbReference>
<dbReference type="Pfam" id="PF07729">
    <property type="entry name" value="FCD"/>
    <property type="match status" value="1"/>
</dbReference>
<dbReference type="SMART" id="SM00895">
    <property type="entry name" value="FCD"/>
    <property type="match status" value="1"/>
</dbReference>
<organism evidence="5 6">
    <name type="scientific">Cuneatibacter caecimuris</name>
    <dbReference type="NCBI Taxonomy" id="1796618"/>
    <lineage>
        <taxon>Bacteria</taxon>
        <taxon>Bacillati</taxon>
        <taxon>Bacillota</taxon>
        <taxon>Clostridia</taxon>
        <taxon>Lachnospirales</taxon>
        <taxon>Lachnospiraceae</taxon>
        <taxon>Cuneatibacter</taxon>
    </lineage>
</organism>
<keyword evidence="2 5" id="KW-0238">DNA-binding</keyword>
<dbReference type="Proteomes" id="UP000292927">
    <property type="component" value="Unassembled WGS sequence"/>
</dbReference>
<dbReference type="AlphaFoldDB" id="A0A4Q7PL09"/>
<dbReference type="Gene3D" id="1.10.10.10">
    <property type="entry name" value="Winged helix-like DNA-binding domain superfamily/Winged helix DNA-binding domain"/>
    <property type="match status" value="1"/>
</dbReference>
<dbReference type="Pfam" id="PF00392">
    <property type="entry name" value="GntR"/>
    <property type="match status" value="1"/>
</dbReference>
<dbReference type="InterPro" id="IPR036388">
    <property type="entry name" value="WH-like_DNA-bd_sf"/>
</dbReference>
<dbReference type="CDD" id="cd07377">
    <property type="entry name" value="WHTH_GntR"/>
    <property type="match status" value="1"/>
</dbReference>
<reference evidence="5 6" key="1">
    <citation type="submission" date="2019-02" db="EMBL/GenBank/DDBJ databases">
        <title>Genomic Encyclopedia of Type Strains, Phase IV (KMG-IV): sequencing the most valuable type-strain genomes for metagenomic binning, comparative biology and taxonomic classification.</title>
        <authorList>
            <person name="Goeker M."/>
        </authorList>
    </citation>
    <scope>NUCLEOTIDE SEQUENCE [LARGE SCALE GENOMIC DNA]</scope>
    <source>
        <strain evidence="5 6">DSM 29486</strain>
    </source>
</reference>
<dbReference type="PRINTS" id="PR00035">
    <property type="entry name" value="HTHGNTR"/>
</dbReference>
<proteinExistence type="predicted"/>
<evidence type="ECO:0000313" key="6">
    <source>
        <dbReference type="Proteomes" id="UP000292927"/>
    </source>
</evidence>
<dbReference type="GO" id="GO:0003677">
    <property type="term" value="F:DNA binding"/>
    <property type="evidence" value="ECO:0007669"/>
    <property type="project" value="UniProtKB-KW"/>
</dbReference>
<evidence type="ECO:0000256" key="2">
    <source>
        <dbReference type="ARBA" id="ARBA00023125"/>
    </source>
</evidence>
<evidence type="ECO:0000256" key="3">
    <source>
        <dbReference type="ARBA" id="ARBA00023163"/>
    </source>
</evidence>
<comment type="caution">
    <text evidence="5">The sequence shown here is derived from an EMBL/GenBank/DDBJ whole genome shotgun (WGS) entry which is preliminary data.</text>
</comment>
<evidence type="ECO:0000313" key="5">
    <source>
        <dbReference type="EMBL" id="RZT01225.1"/>
    </source>
</evidence>